<dbReference type="HOGENOM" id="CLU_129725_0_0_9"/>
<dbReference type="EMBL" id="CP003261">
    <property type="protein sequence ID" value="AGK97268.1"/>
    <property type="molecule type" value="Genomic_DNA"/>
</dbReference>
<evidence type="ECO:0000313" key="3">
    <source>
        <dbReference type="Proteomes" id="UP000013523"/>
    </source>
</evidence>
<evidence type="ECO:0000259" key="1">
    <source>
        <dbReference type="Pfam" id="PF05239"/>
    </source>
</evidence>
<dbReference type="InterPro" id="IPR027275">
    <property type="entry name" value="PRC-brl_dom"/>
</dbReference>
<accession>R4K3V9</accession>
<dbReference type="KEGG" id="cpas:Clopa_2405"/>
<dbReference type="InterPro" id="IPR011033">
    <property type="entry name" value="PRC_barrel-like_sf"/>
</dbReference>
<dbReference type="Gene3D" id="2.30.30.240">
    <property type="entry name" value="PRC-barrel domain"/>
    <property type="match status" value="2"/>
</dbReference>
<dbReference type="Proteomes" id="UP000013523">
    <property type="component" value="Chromosome"/>
</dbReference>
<dbReference type="PATRIC" id="fig|86416.3.peg.2387"/>
<dbReference type="OrthoDB" id="1716342at2"/>
<gene>
    <name evidence="2" type="ORF">Clopa_2405</name>
</gene>
<dbReference type="STRING" id="86416.Clopa_2405"/>
<dbReference type="SUPFAM" id="SSF50346">
    <property type="entry name" value="PRC-barrel domain"/>
    <property type="match status" value="2"/>
</dbReference>
<sequence>MYKRKDFIWMDVYNLKGKKIGVITDLLINMSENAVKGFVISGTSILKRSSTVLAEDIVSFNKYMIIEKLNKSHSYLSFDDLRGLEVVDDLGDIDGIVEEIIFDSSNFKIKGLIISRGILQNFTQGKKVILQQDYIIGDKNVFHVNKNRKFNFVTIFHKLNLEDGENEK</sequence>
<keyword evidence="3" id="KW-1185">Reference proteome</keyword>
<reference evidence="2 3" key="1">
    <citation type="submission" date="2012-01" db="EMBL/GenBank/DDBJ databases">
        <title>Complete sequence of chromosome of Clostridium pasteurianum BC1.</title>
        <authorList>
            <consortium name="US DOE Joint Genome Institute"/>
            <person name="Lucas S."/>
            <person name="Han J."/>
            <person name="Lapidus A."/>
            <person name="Cheng J.-F."/>
            <person name="Goodwin L."/>
            <person name="Pitluck S."/>
            <person name="Peters L."/>
            <person name="Mikhailova N."/>
            <person name="Teshima H."/>
            <person name="Detter J.C."/>
            <person name="Han C."/>
            <person name="Tapia R."/>
            <person name="Land M."/>
            <person name="Hauser L."/>
            <person name="Kyrpides N."/>
            <person name="Ivanova N."/>
            <person name="Pagani I."/>
            <person name="Dunn J."/>
            <person name="Taghavi S."/>
            <person name="Francis A."/>
            <person name="van der Lelie D."/>
            <person name="Woyke T."/>
        </authorList>
    </citation>
    <scope>NUCLEOTIDE SEQUENCE [LARGE SCALE GENOMIC DNA]</scope>
    <source>
        <strain evidence="2 3">BC1</strain>
    </source>
</reference>
<dbReference type="RefSeq" id="WP_015615572.1">
    <property type="nucleotide sequence ID" value="NC_021182.1"/>
</dbReference>
<dbReference type="Pfam" id="PF05239">
    <property type="entry name" value="PRC"/>
    <property type="match status" value="2"/>
</dbReference>
<feature type="domain" description="PRC-barrel" evidence="1">
    <location>
        <begin position="77"/>
        <end position="130"/>
    </location>
</feature>
<organism evidence="2 3">
    <name type="scientific">Clostridium pasteurianum BC1</name>
    <dbReference type="NCBI Taxonomy" id="86416"/>
    <lineage>
        <taxon>Bacteria</taxon>
        <taxon>Bacillati</taxon>
        <taxon>Bacillota</taxon>
        <taxon>Clostridia</taxon>
        <taxon>Eubacteriales</taxon>
        <taxon>Clostridiaceae</taxon>
        <taxon>Clostridium</taxon>
    </lineage>
</organism>
<dbReference type="eggNOG" id="COG3881">
    <property type="taxonomic scope" value="Bacteria"/>
</dbReference>
<evidence type="ECO:0000313" key="2">
    <source>
        <dbReference type="EMBL" id="AGK97268.1"/>
    </source>
</evidence>
<dbReference type="AlphaFoldDB" id="R4K3V9"/>
<proteinExistence type="predicted"/>
<protein>
    <recommendedName>
        <fullName evidence="1">PRC-barrel domain-containing protein</fullName>
    </recommendedName>
</protein>
<name>R4K3V9_CLOPA</name>
<feature type="domain" description="PRC-barrel" evidence="1">
    <location>
        <begin position="2"/>
        <end position="60"/>
    </location>
</feature>